<reference evidence="9 10" key="1">
    <citation type="submission" date="2017-09" db="EMBL/GenBank/DDBJ databases">
        <authorList>
            <person name="Ehlers B."/>
            <person name="Leendertz F.H."/>
        </authorList>
    </citation>
    <scope>NUCLEOTIDE SEQUENCE [LARGE SCALE GENOMIC DNA]</scope>
    <source>
        <strain evidence="9 10">DSM 18289</strain>
    </source>
</reference>
<protein>
    <recommendedName>
        <fullName evidence="7">Glutaredoxin</fullName>
    </recommendedName>
</protein>
<dbReference type="InterPro" id="IPR014025">
    <property type="entry name" value="Glutaredoxin_subgr"/>
</dbReference>
<dbReference type="PROSITE" id="PS51354">
    <property type="entry name" value="GLUTAREDOXIN_2"/>
    <property type="match status" value="1"/>
</dbReference>
<accession>A0A285PGF3</accession>
<keyword evidence="6 7" id="KW-0676">Redox-active center</keyword>
<organism evidence="9 10">
    <name type="scientific">Cohaesibacter gelatinilyticus</name>
    <dbReference type="NCBI Taxonomy" id="372072"/>
    <lineage>
        <taxon>Bacteria</taxon>
        <taxon>Pseudomonadati</taxon>
        <taxon>Pseudomonadota</taxon>
        <taxon>Alphaproteobacteria</taxon>
        <taxon>Hyphomicrobiales</taxon>
        <taxon>Cohaesibacteraceae</taxon>
    </lineage>
</organism>
<comment type="function">
    <text evidence="1 7">Has a glutathione-disulfide oxidoreductase activity in the presence of NADPH and glutathione reductase. Reduces low molecular weight disulfides and proteins.</text>
</comment>
<comment type="similarity">
    <text evidence="2 7">Belongs to the glutaredoxin family.</text>
</comment>
<dbReference type="Gene3D" id="3.40.30.10">
    <property type="entry name" value="Glutaredoxin"/>
    <property type="match status" value="1"/>
</dbReference>
<gene>
    <name evidence="9" type="ORF">SAMN06265368_3910</name>
</gene>
<keyword evidence="10" id="KW-1185">Reference proteome</keyword>
<dbReference type="PANTHER" id="PTHR46679">
    <property type="match status" value="1"/>
</dbReference>
<dbReference type="AlphaFoldDB" id="A0A285PGF3"/>
<evidence type="ECO:0000256" key="2">
    <source>
        <dbReference type="ARBA" id="ARBA00007787"/>
    </source>
</evidence>
<evidence type="ECO:0000259" key="8">
    <source>
        <dbReference type="Pfam" id="PF00462"/>
    </source>
</evidence>
<keyword evidence="7" id="KW-0963">Cytoplasm</keyword>
<dbReference type="Proteomes" id="UP000219439">
    <property type="component" value="Unassembled WGS sequence"/>
</dbReference>
<dbReference type="GO" id="GO:0015038">
    <property type="term" value="F:glutathione disulfide oxidoreductase activity"/>
    <property type="evidence" value="ECO:0007669"/>
    <property type="project" value="UniProtKB-UniRule"/>
</dbReference>
<dbReference type="PRINTS" id="PR00160">
    <property type="entry name" value="GLUTAREDOXIN"/>
</dbReference>
<dbReference type="CDD" id="cd03418">
    <property type="entry name" value="GRX_GRXb_1_3_like"/>
    <property type="match status" value="1"/>
</dbReference>
<sequence>MAEVVIYTRKMCGFCTAAKKLLSDKGVSFREHDATFDFDVKQEMIKKSGRKTFPQIFINEEHVGGCDDLFDLEKAGQLDVKLAS</sequence>
<evidence type="ECO:0000256" key="4">
    <source>
        <dbReference type="ARBA" id="ARBA00022982"/>
    </source>
</evidence>
<evidence type="ECO:0000313" key="9">
    <source>
        <dbReference type="EMBL" id="SNZ20800.1"/>
    </source>
</evidence>
<dbReference type="InterPro" id="IPR011900">
    <property type="entry name" value="GRX_bact"/>
</dbReference>
<dbReference type="GO" id="GO:0045454">
    <property type="term" value="P:cell redox homeostasis"/>
    <property type="evidence" value="ECO:0007669"/>
    <property type="project" value="InterPro"/>
</dbReference>
<proteinExistence type="inferred from homology"/>
<evidence type="ECO:0000256" key="5">
    <source>
        <dbReference type="ARBA" id="ARBA00023157"/>
    </source>
</evidence>
<dbReference type="GO" id="GO:0015035">
    <property type="term" value="F:protein-disulfide reductase activity"/>
    <property type="evidence" value="ECO:0007669"/>
    <property type="project" value="TreeGrafter"/>
</dbReference>
<keyword evidence="3 7" id="KW-0813">Transport</keyword>
<evidence type="ECO:0000256" key="6">
    <source>
        <dbReference type="ARBA" id="ARBA00023284"/>
    </source>
</evidence>
<dbReference type="RefSeq" id="WP_097155149.1">
    <property type="nucleotide sequence ID" value="NZ_OBEL01000005.1"/>
</dbReference>
<evidence type="ECO:0000256" key="7">
    <source>
        <dbReference type="RuleBase" id="RU364065"/>
    </source>
</evidence>
<dbReference type="NCBIfam" id="TIGR02181">
    <property type="entry name" value="GRX_bact"/>
    <property type="match status" value="1"/>
</dbReference>
<evidence type="ECO:0000256" key="3">
    <source>
        <dbReference type="ARBA" id="ARBA00022448"/>
    </source>
</evidence>
<name>A0A285PGF3_9HYPH</name>
<dbReference type="Pfam" id="PF00462">
    <property type="entry name" value="Glutaredoxin"/>
    <property type="match status" value="1"/>
</dbReference>
<evidence type="ECO:0000313" key="10">
    <source>
        <dbReference type="Proteomes" id="UP000219439"/>
    </source>
</evidence>
<evidence type="ECO:0000256" key="1">
    <source>
        <dbReference type="ARBA" id="ARBA00002549"/>
    </source>
</evidence>
<dbReference type="InterPro" id="IPR002109">
    <property type="entry name" value="Glutaredoxin"/>
</dbReference>
<dbReference type="SUPFAM" id="SSF52833">
    <property type="entry name" value="Thioredoxin-like"/>
    <property type="match status" value="1"/>
</dbReference>
<dbReference type="EMBL" id="OBEL01000005">
    <property type="protein sequence ID" value="SNZ20800.1"/>
    <property type="molecule type" value="Genomic_DNA"/>
</dbReference>
<dbReference type="PANTHER" id="PTHR46679:SF1">
    <property type="entry name" value="GLUTAREDOXIN-2, MITOCHONDRIAL"/>
    <property type="match status" value="1"/>
</dbReference>
<keyword evidence="5" id="KW-1015">Disulfide bond</keyword>
<dbReference type="InterPro" id="IPR036249">
    <property type="entry name" value="Thioredoxin-like_sf"/>
</dbReference>
<keyword evidence="4 7" id="KW-0249">Electron transport</keyword>
<dbReference type="OrthoDB" id="9814618at2"/>
<feature type="domain" description="Glutaredoxin" evidence="8">
    <location>
        <begin position="4"/>
        <end position="63"/>
    </location>
</feature>